<evidence type="ECO:0000259" key="4">
    <source>
        <dbReference type="Pfam" id="PF00534"/>
    </source>
</evidence>
<dbReference type="AlphaFoldDB" id="A0A7S3J9L1"/>
<name>A0A7S3J9L1_9SPIT</name>
<proteinExistence type="predicted"/>
<keyword evidence="3" id="KW-0035">Amyloplast</keyword>
<dbReference type="Gene3D" id="2.60.40.10">
    <property type="entry name" value="Immunoglobulins"/>
    <property type="match status" value="1"/>
</dbReference>
<gene>
    <name evidence="6" type="ORF">EHAR0213_LOCUS8141</name>
</gene>
<protein>
    <recommendedName>
        <fullName evidence="7">AMP-activated protein kinase glycogen-binding domain-containing protein</fullName>
    </recommendedName>
</protein>
<evidence type="ECO:0000259" key="5">
    <source>
        <dbReference type="Pfam" id="PF16561"/>
    </source>
</evidence>
<accession>A0A7S3J9L1</accession>
<dbReference type="SUPFAM" id="SSF53756">
    <property type="entry name" value="UDP-Glycosyltransferase/glycogen phosphorylase"/>
    <property type="match status" value="1"/>
</dbReference>
<keyword evidence="2" id="KW-0808">Transferase</keyword>
<keyword evidence="2" id="KW-0328">Glycosyltransferase</keyword>
<dbReference type="InterPro" id="IPR001296">
    <property type="entry name" value="Glyco_trans_1"/>
</dbReference>
<dbReference type="InterPro" id="IPR013783">
    <property type="entry name" value="Ig-like_fold"/>
</dbReference>
<dbReference type="Gene3D" id="3.40.50.2000">
    <property type="entry name" value="Glycogen Phosphorylase B"/>
    <property type="match status" value="1"/>
</dbReference>
<evidence type="ECO:0000256" key="2">
    <source>
        <dbReference type="ARBA" id="ARBA00022676"/>
    </source>
</evidence>
<evidence type="ECO:0000256" key="3">
    <source>
        <dbReference type="ARBA" id="ARBA00023234"/>
    </source>
</evidence>
<dbReference type="EMBL" id="HBII01019395">
    <property type="protein sequence ID" value="CAE0349229.1"/>
    <property type="molecule type" value="Transcribed_RNA"/>
</dbReference>
<dbReference type="PANTHER" id="PTHR45825:SF11">
    <property type="entry name" value="ALPHA AMYLASE DOMAIN-CONTAINING PROTEIN"/>
    <property type="match status" value="1"/>
</dbReference>
<evidence type="ECO:0000256" key="1">
    <source>
        <dbReference type="ARBA" id="ARBA00004602"/>
    </source>
</evidence>
<evidence type="ECO:0000313" key="6">
    <source>
        <dbReference type="EMBL" id="CAE0349229.1"/>
    </source>
</evidence>
<comment type="subcellular location">
    <subcellularLocation>
        <location evidence="1">Plastid</location>
        <location evidence="1">Amyloplast</location>
    </subcellularLocation>
</comment>
<organism evidence="6">
    <name type="scientific">Euplotes harpa</name>
    <dbReference type="NCBI Taxonomy" id="151035"/>
    <lineage>
        <taxon>Eukaryota</taxon>
        <taxon>Sar</taxon>
        <taxon>Alveolata</taxon>
        <taxon>Ciliophora</taxon>
        <taxon>Intramacronucleata</taxon>
        <taxon>Spirotrichea</taxon>
        <taxon>Hypotrichia</taxon>
        <taxon>Euplotida</taxon>
        <taxon>Euplotidae</taxon>
        <taxon>Euplotes</taxon>
    </lineage>
</organism>
<reference evidence="6" key="1">
    <citation type="submission" date="2021-01" db="EMBL/GenBank/DDBJ databases">
        <authorList>
            <person name="Corre E."/>
            <person name="Pelletier E."/>
            <person name="Niang G."/>
            <person name="Scheremetjew M."/>
            <person name="Finn R."/>
            <person name="Kale V."/>
            <person name="Holt S."/>
            <person name="Cochrane G."/>
            <person name="Meng A."/>
            <person name="Brown T."/>
            <person name="Cohen L."/>
        </authorList>
    </citation>
    <scope>NUCLEOTIDE SEQUENCE</scope>
    <source>
        <strain evidence="6">FSP1.4</strain>
    </source>
</reference>
<dbReference type="Pfam" id="PF16561">
    <property type="entry name" value="AMPK1_CBM"/>
    <property type="match status" value="1"/>
</dbReference>
<sequence length="336" mass="38490">MDHLDAKRFLQEKYLNTAELDRDVCIFSFVGRITEQKGVDLICSVVEEMIIKSDYKIAFIVGGPAEKGDPHGEMVISACEYLINKFPKNFYANPRAFFFDVPVLALGSNYCLMPSRFEPGGIVQHEFFIASTPAVVFATGGLKDSVTEYNYSTGEGNGFEFIVYEREDFIMAIDRAFKVFQNKEAYRRLRKNAFKSAIDVANVSKEWCSEVYKLRGKVFVDKLKIIEEIEEDKEHAKASDEETKSAKALKYSEVDIKYYGKATDQVYVAGSFNGWNEHEHRMSYNHLTKEFHCSIKLSPGTHHFKIKVNGKWRLDHNKKTTTDKNGEEVNILVLKD</sequence>
<dbReference type="PANTHER" id="PTHR45825">
    <property type="entry name" value="GRANULE-BOUND STARCH SYNTHASE 1, CHLOROPLASTIC/AMYLOPLASTIC"/>
    <property type="match status" value="1"/>
</dbReference>
<dbReference type="Pfam" id="PF00534">
    <property type="entry name" value="Glycos_transf_1"/>
    <property type="match status" value="1"/>
</dbReference>
<dbReference type="CDD" id="cd02859">
    <property type="entry name" value="E_set_AMPKbeta_like_N"/>
    <property type="match status" value="1"/>
</dbReference>
<keyword evidence="3" id="KW-0934">Plastid</keyword>
<dbReference type="SUPFAM" id="SSF81296">
    <property type="entry name" value="E set domains"/>
    <property type="match status" value="1"/>
</dbReference>
<feature type="domain" description="AMP-activated protein kinase glycogen-binding" evidence="5">
    <location>
        <begin position="255"/>
        <end position="334"/>
    </location>
</feature>
<feature type="domain" description="Glycosyl transferase family 1" evidence="4">
    <location>
        <begin position="23"/>
        <end position="195"/>
    </location>
</feature>
<dbReference type="GO" id="GO:0016757">
    <property type="term" value="F:glycosyltransferase activity"/>
    <property type="evidence" value="ECO:0007669"/>
    <property type="project" value="UniProtKB-KW"/>
</dbReference>
<dbReference type="InterPro" id="IPR032640">
    <property type="entry name" value="AMPK1_CBM"/>
</dbReference>
<dbReference type="InterPro" id="IPR014756">
    <property type="entry name" value="Ig_E-set"/>
</dbReference>
<evidence type="ECO:0008006" key="7">
    <source>
        <dbReference type="Google" id="ProtNLM"/>
    </source>
</evidence>